<dbReference type="PANTHER" id="PTHR42698">
    <property type="entry name" value="GTPASE ERA"/>
    <property type="match status" value="1"/>
</dbReference>
<reference evidence="9" key="1">
    <citation type="submission" date="2022-12" db="EMBL/GenBank/DDBJ databases">
        <title>Genomic Characterization of Candidatus Phytoplasma sacchari in China.</title>
        <authorList>
            <person name="Zhang R.-Y."/>
        </authorList>
    </citation>
    <scope>NUCLEOTIDE SEQUENCE [LARGE SCALE GENOMIC DNA]</scope>
    <source>
        <strain evidence="9">SCWL1</strain>
    </source>
</reference>
<dbReference type="InterPro" id="IPR005662">
    <property type="entry name" value="GTPase_Era-like"/>
</dbReference>
<dbReference type="NCBIfam" id="TIGR00231">
    <property type="entry name" value="small_GTP"/>
    <property type="match status" value="1"/>
</dbReference>
<keyword evidence="6" id="KW-0690">Ribosome biogenesis</keyword>
<sequence length="281" mass="33201">MFKSGFISIIGKINVGKSSLLNNLIEKKISIISPKPNTTLSQIMGVYNEEKYQLIFFDNPGIYCKKDFFFTKNNSLSFKNIQNSDIILFMVDRKYQEEDDIILNILKKYNKKIFLIINKIDFFKNNTFIDKIILSYLNHFDFDEIIPLSCFTKKNLNILKEKIVYYLEEGPLYFSENIYTNIDEKRLISDFIREKILFYSDKEVPYCCKILIENIFFNKKNNLVEISSLILVQKTSQRKIIIGKKGYKIKKIISESKKDIRKIFNMNICLNLYVKISSSMN</sequence>
<proteinExistence type="inferred from homology"/>
<accession>A0ABY7M186</accession>
<evidence type="ECO:0000313" key="9">
    <source>
        <dbReference type="EMBL" id="WBL31404.1"/>
    </source>
</evidence>
<evidence type="ECO:0000256" key="4">
    <source>
        <dbReference type="ARBA" id="ARBA00022884"/>
    </source>
</evidence>
<dbReference type="Proteomes" id="UP001210120">
    <property type="component" value="Chromosome"/>
</dbReference>
<keyword evidence="10" id="KW-1185">Reference proteome</keyword>
<organism evidence="9 10">
    <name type="scientific">Candidatus Phytoplasma sacchari</name>
    <dbReference type="NCBI Taxonomy" id="2609813"/>
    <lineage>
        <taxon>Bacteria</taxon>
        <taxon>Bacillati</taxon>
        <taxon>Mycoplasmatota</taxon>
        <taxon>Mollicutes</taxon>
        <taxon>Acholeplasmatales</taxon>
        <taxon>Acholeplasmataceae</taxon>
        <taxon>Candidatus Phytoplasma</taxon>
        <taxon>16SrXI (Rice yellow dwarf group)</taxon>
    </lineage>
</organism>
<keyword evidence="6" id="KW-0472">Membrane</keyword>
<keyword evidence="6" id="KW-0963">Cytoplasm</keyword>
<dbReference type="InterPro" id="IPR030388">
    <property type="entry name" value="G_ERA_dom"/>
</dbReference>
<dbReference type="PANTHER" id="PTHR42698:SF1">
    <property type="entry name" value="GTPASE ERA, MITOCHONDRIAL"/>
    <property type="match status" value="1"/>
</dbReference>
<comment type="caution">
    <text evidence="6">Lacks conserved residue(s) required for the propagation of feature annotation.</text>
</comment>
<dbReference type="PROSITE" id="PS51713">
    <property type="entry name" value="G_ERA"/>
    <property type="match status" value="1"/>
</dbReference>
<comment type="similarity">
    <text evidence="1 6 7">Belongs to the TRAFAC class TrmE-Era-EngA-EngB-Septin-like GTPase superfamily. Era GTPase family.</text>
</comment>
<evidence type="ECO:0000256" key="1">
    <source>
        <dbReference type="ARBA" id="ARBA00007921"/>
    </source>
</evidence>
<dbReference type="InterPro" id="IPR005225">
    <property type="entry name" value="Small_GTP-bd"/>
</dbReference>
<feature type="region of interest" description="G3" evidence="7">
    <location>
        <begin position="58"/>
        <end position="61"/>
    </location>
</feature>
<dbReference type="NCBIfam" id="NF000908">
    <property type="entry name" value="PRK00089.1"/>
    <property type="match status" value="1"/>
</dbReference>
<dbReference type="InterPro" id="IPR004044">
    <property type="entry name" value="KH_dom_type_2"/>
</dbReference>
<dbReference type="SUPFAM" id="SSF52540">
    <property type="entry name" value="P-loop containing nucleoside triphosphate hydrolases"/>
    <property type="match status" value="1"/>
</dbReference>
<feature type="domain" description="Era-type G" evidence="8">
    <location>
        <begin position="3"/>
        <end position="169"/>
    </location>
</feature>
<dbReference type="InterPro" id="IPR009019">
    <property type="entry name" value="KH_sf_prok-type"/>
</dbReference>
<dbReference type="InterPro" id="IPR027417">
    <property type="entry name" value="P-loop_NTPase"/>
</dbReference>
<feature type="region of interest" description="G5" evidence="7">
    <location>
        <begin position="148"/>
        <end position="150"/>
    </location>
</feature>
<feature type="region of interest" description="G4" evidence="7">
    <location>
        <begin position="118"/>
        <end position="121"/>
    </location>
</feature>
<dbReference type="Gene3D" id="3.40.50.300">
    <property type="entry name" value="P-loop containing nucleotide triphosphate hydrolases"/>
    <property type="match status" value="1"/>
</dbReference>
<dbReference type="SUPFAM" id="SSF54814">
    <property type="entry name" value="Prokaryotic type KH domain (KH-domain type II)"/>
    <property type="match status" value="1"/>
</dbReference>
<keyword evidence="4 6" id="KW-0694">RNA-binding</keyword>
<comment type="subcellular location">
    <subcellularLocation>
        <location evidence="6">Cytoplasm</location>
    </subcellularLocation>
    <subcellularLocation>
        <location evidence="6">Cell membrane</location>
        <topology evidence="6">Peripheral membrane protein</topology>
    </subcellularLocation>
</comment>
<dbReference type="Pfam" id="PF07650">
    <property type="entry name" value="KH_2"/>
    <property type="match status" value="1"/>
</dbReference>
<keyword evidence="6" id="KW-0699">rRNA-binding</keyword>
<comment type="function">
    <text evidence="6">An essential GTPase that binds both GDP and GTP, with rapid nucleotide exchange. Plays a role in 16S rRNA processing and 30S ribosomal subunit biogenesis and possibly also in cell cycle regulation and energy metabolism.</text>
</comment>
<keyword evidence="3 6" id="KW-0547">Nucleotide-binding</keyword>
<evidence type="ECO:0000313" key="10">
    <source>
        <dbReference type="Proteomes" id="UP001210120"/>
    </source>
</evidence>
<dbReference type="InterPro" id="IPR015946">
    <property type="entry name" value="KH_dom-like_a/b"/>
</dbReference>
<evidence type="ECO:0000256" key="6">
    <source>
        <dbReference type="HAMAP-Rule" id="MF_00367"/>
    </source>
</evidence>
<gene>
    <name evidence="6 9" type="primary">era</name>
    <name evidence="9" type="ORF">O7R10_02265</name>
</gene>
<dbReference type="Gene3D" id="3.30.300.20">
    <property type="match status" value="1"/>
</dbReference>
<keyword evidence="5 6" id="KW-0342">GTP-binding</keyword>
<protein>
    <recommendedName>
        <fullName evidence="2 6">GTPase Era</fullName>
    </recommendedName>
</protein>
<comment type="subunit">
    <text evidence="6">Monomer.</text>
</comment>
<evidence type="ECO:0000259" key="8">
    <source>
        <dbReference type="PROSITE" id="PS51713"/>
    </source>
</evidence>
<feature type="region of interest" description="G2" evidence="7">
    <location>
        <begin position="37"/>
        <end position="41"/>
    </location>
</feature>
<dbReference type="EMBL" id="CP115156">
    <property type="protein sequence ID" value="WBL31404.1"/>
    <property type="molecule type" value="Genomic_DNA"/>
</dbReference>
<evidence type="ECO:0000256" key="5">
    <source>
        <dbReference type="ARBA" id="ARBA00023134"/>
    </source>
</evidence>
<name>A0ABY7M186_9MOLU</name>
<evidence type="ECO:0000256" key="7">
    <source>
        <dbReference type="PROSITE-ProRule" id="PRU01050"/>
    </source>
</evidence>
<dbReference type="Pfam" id="PF01926">
    <property type="entry name" value="MMR_HSR1"/>
    <property type="match status" value="1"/>
</dbReference>
<dbReference type="NCBIfam" id="TIGR00436">
    <property type="entry name" value="era"/>
    <property type="match status" value="1"/>
</dbReference>
<dbReference type="InterPro" id="IPR006073">
    <property type="entry name" value="GTP-bd"/>
</dbReference>
<evidence type="ECO:0000256" key="3">
    <source>
        <dbReference type="ARBA" id="ARBA00022741"/>
    </source>
</evidence>
<feature type="binding site" evidence="6">
    <location>
        <begin position="118"/>
        <end position="121"/>
    </location>
    <ligand>
        <name>GTP</name>
        <dbReference type="ChEBI" id="CHEBI:37565"/>
    </ligand>
</feature>
<keyword evidence="6" id="KW-1003">Cell membrane</keyword>
<dbReference type="CDD" id="cd04163">
    <property type="entry name" value="Era"/>
    <property type="match status" value="1"/>
</dbReference>
<dbReference type="HAMAP" id="MF_00367">
    <property type="entry name" value="GTPase_Era"/>
    <property type="match status" value="1"/>
</dbReference>
<feature type="region of interest" description="G1" evidence="7">
    <location>
        <begin position="11"/>
        <end position="18"/>
    </location>
</feature>
<evidence type="ECO:0000256" key="2">
    <source>
        <dbReference type="ARBA" id="ARBA00020484"/>
    </source>
</evidence>